<accession>A0AAD5QMJ5</accession>
<name>A0AAD5QMJ5_PARTN</name>
<gene>
    <name evidence="1" type="ORF">KIN20_008203</name>
</gene>
<comment type="caution">
    <text evidence="1">The sequence shown here is derived from an EMBL/GenBank/DDBJ whole genome shotgun (WGS) entry which is preliminary data.</text>
</comment>
<proteinExistence type="predicted"/>
<dbReference type="EMBL" id="JAHQIW010001287">
    <property type="protein sequence ID" value="KAJ1352016.1"/>
    <property type="molecule type" value="Genomic_DNA"/>
</dbReference>
<dbReference type="AlphaFoldDB" id="A0AAD5QMJ5"/>
<dbReference type="Proteomes" id="UP001196413">
    <property type="component" value="Unassembled WGS sequence"/>
</dbReference>
<organism evidence="1 2">
    <name type="scientific">Parelaphostrongylus tenuis</name>
    <name type="common">Meningeal worm</name>
    <dbReference type="NCBI Taxonomy" id="148309"/>
    <lineage>
        <taxon>Eukaryota</taxon>
        <taxon>Metazoa</taxon>
        <taxon>Ecdysozoa</taxon>
        <taxon>Nematoda</taxon>
        <taxon>Chromadorea</taxon>
        <taxon>Rhabditida</taxon>
        <taxon>Rhabditina</taxon>
        <taxon>Rhabditomorpha</taxon>
        <taxon>Strongyloidea</taxon>
        <taxon>Metastrongylidae</taxon>
        <taxon>Parelaphostrongylus</taxon>
    </lineage>
</organism>
<evidence type="ECO:0000313" key="2">
    <source>
        <dbReference type="Proteomes" id="UP001196413"/>
    </source>
</evidence>
<keyword evidence="2" id="KW-1185">Reference proteome</keyword>
<sequence>MIEWREDEDDFSDEDCLHCYLFFLNPMNDRDNGAVWGTKTCVDVLLVETRASFRRDNAKPRTTKKTRAMLDELDGVEMYLIHPMVRTLLHLLTAFSDQCNTFRKVADT</sequence>
<reference evidence="1" key="1">
    <citation type="submission" date="2021-06" db="EMBL/GenBank/DDBJ databases">
        <title>Parelaphostrongylus tenuis whole genome reference sequence.</title>
        <authorList>
            <person name="Garwood T.J."/>
            <person name="Larsen P.A."/>
            <person name="Fountain-Jones N.M."/>
            <person name="Garbe J.R."/>
            <person name="Macchietto M.G."/>
            <person name="Kania S.A."/>
            <person name="Gerhold R.W."/>
            <person name="Richards J.E."/>
            <person name="Wolf T.M."/>
        </authorList>
    </citation>
    <scope>NUCLEOTIDE SEQUENCE</scope>
    <source>
        <strain evidence="1">MNPRO001-30</strain>
        <tissue evidence="1">Meninges</tissue>
    </source>
</reference>
<evidence type="ECO:0000313" key="1">
    <source>
        <dbReference type="EMBL" id="KAJ1352016.1"/>
    </source>
</evidence>
<protein>
    <submittedName>
        <fullName evidence="1">Uncharacterized protein</fullName>
    </submittedName>
</protein>